<accession>A0A8T8SBR3</accession>
<name>A0A8T8SBR3_9BASI</name>
<evidence type="ECO:0000313" key="4">
    <source>
        <dbReference type="Proteomes" id="UP000077671"/>
    </source>
</evidence>
<evidence type="ECO:0000256" key="1">
    <source>
        <dbReference type="SAM" id="MobiDB-lite"/>
    </source>
</evidence>
<sequence>MHKKLDLCIELILRQANTTPTLNTSTTPAAHFIDTLPSIASASSFSITADPQNPTPLRASALVGTPALLPLQIQAATPSSPSLSLLPPPNSTSLPANTPSLLSLPLATVPSPRAPSAAPPSFDISGSSDRALAYLNRIMAPASQQTALAPAFIAHLPETTALTSATAGSAQTQQQISELMVKEEARWGKEKVAANEPWAYVAEKNVILPRYQFRPGPSVRDTWAEYSVGANGRFGTRMMEETWGTGWRSGPGMKQEWSRRKKVIDLLEDITRSRPSWTQEHAIRFMEACFGGYTARGLSDWLAKTAGSKGRANAATPSSTFSAITPSPSSSTVPAFVSAREVIFKRLSTWSP</sequence>
<dbReference type="Proteomes" id="UP000077671">
    <property type="component" value="Unassembled WGS sequence"/>
</dbReference>
<proteinExistence type="predicted"/>
<dbReference type="Pfam" id="PF12550">
    <property type="entry name" value="GCR1_C"/>
    <property type="match status" value="1"/>
</dbReference>
<dbReference type="InterPro" id="IPR022210">
    <property type="entry name" value="TF_GCR1-like"/>
</dbReference>
<dbReference type="AlphaFoldDB" id="A0A8T8SBR3"/>
<feature type="region of interest" description="Disordered" evidence="1">
    <location>
        <begin position="79"/>
        <end position="99"/>
    </location>
</feature>
<feature type="domain" description="Transcription activator GCR1-like" evidence="2">
    <location>
        <begin position="218"/>
        <end position="288"/>
    </location>
</feature>
<reference evidence="3" key="1">
    <citation type="submission" date="2016-04" db="EMBL/GenBank/DDBJ databases">
        <authorList>
            <person name="Nguyen H.D."/>
            <person name="Kesanakurti P."/>
            <person name="Cullis J."/>
            <person name="Levesque C.A."/>
            <person name="Hambleton S."/>
        </authorList>
    </citation>
    <scope>NUCLEOTIDE SEQUENCE</scope>
    <source>
        <strain evidence="3">DAOMC 238032</strain>
    </source>
</reference>
<comment type="caution">
    <text evidence="3">The sequence shown here is derived from an EMBL/GenBank/DDBJ whole genome shotgun (WGS) entry which is preliminary data.</text>
</comment>
<protein>
    <recommendedName>
        <fullName evidence="2">Transcription activator GCR1-like domain-containing protein</fullName>
    </recommendedName>
</protein>
<evidence type="ECO:0000259" key="2">
    <source>
        <dbReference type="Pfam" id="PF12550"/>
    </source>
</evidence>
<organism evidence="3 4">
    <name type="scientific">Tilletia caries</name>
    <name type="common">wheat bunt fungus</name>
    <dbReference type="NCBI Taxonomy" id="13290"/>
    <lineage>
        <taxon>Eukaryota</taxon>
        <taxon>Fungi</taxon>
        <taxon>Dikarya</taxon>
        <taxon>Basidiomycota</taxon>
        <taxon>Ustilaginomycotina</taxon>
        <taxon>Exobasidiomycetes</taxon>
        <taxon>Tilletiales</taxon>
        <taxon>Tilletiaceae</taxon>
        <taxon>Tilletia</taxon>
    </lineage>
</organism>
<evidence type="ECO:0000313" key="3">
    <source>
        <dbReference type="EMBL" id="KAE8236774.1"/>
    </source>
</evidence>
<gene>
    <name evidence="3" type="ORF">A4X03_0g9330</name>
</gene>
<dbReference type="EMBL" id="LWDD02003594">
    <property type="protein sequence ID" value="KAE8236774.1"/>
    <property type="molecule type" value="Genomic_DNA"/>
</dbReference>
<reference evidence="3" key="2">
    <citation type="journal article" date="2019" name="IMA Fungus">
        <title>Genome sequencing and comparison of five Tilletia species to identify candidate genes for the detection of regulated species infecting wheat.</title>
        <authorList>
            <person name="Nguyen H.D.T."/>
            <person name="Sultana T."/>
            <person name="Kesanakurti P."/>
            <person name="Hambleton S."/>
        </authorList>
    </citation>
    <scope>NUCLEOTIDE SEQUENCE</scope>
    <source>
        <strain evidence="3">DAOMC 238032</strain>
    </source>
</reference>